<dbReference type="GO" id="GO:0006265">
    <property type="term" value="P:DNA topological change"/>
    <property type="evidence" value="ECO:0007669"/>
    <property type="project" value="UniProtKB-UniRule"/>
</dbReference>
<dbReference type="Pfam" id="PF00204">
    <property type="entry name" value="DNA_gyraseB"/>
    <property type="match status" value="1"/>
</dbReference>
<dbReference type="GO" id="GO:0009536">
    <property type="term" value="C:plastid"/>
    <property type="evidence" value="ECO:0007669"/>
    <property type="project" value="UniProtKB-SubCell"/>
</dbReference>
<evidence type="ECO:0000256" key="2">
    <source>
        <dbReference type="ARBA" id="ARBA00001946"/>
    </source>
</evidence>
<dbReference type="Pfam" id="PF01751">
    <property type="entry name" value="Toprim"/>
    <property type="match status" value="1"/>
</dbReference>
<dbReference type="InterPro" id="IPR013759">
    <property type="entry name" value="Topo_IIA_B_C"/>
</dbReference>
<comment type="subcellular location">
    <subcellularLocation>
        <location evidence="3">Plastid</location>
    </subcellularLocation>
</comment>
<keyword evidence="7 12" id="KW-0067">ATP-binding</keyword>
<keyword evidence="6 12" id="KW-0547">Nucleotide-binding</keyword>
<dbReference type="EC" id="5.6.2.2" evidence="12"/>
<dbReference type="SMART" id="SM00433">
    <property type="entry name" value="TOP2c"/>
    <property type="match status" value="1"/>
</dbReference>
<dbReference type="PANTHER" id="PTHR45866:SF1">
    <property type="entry name" value="DNA GYRASE SUBUNIT B, MITOCHONDRIAL"/>
    <property type="match status" value="1"/>
</dbReference>
<comment type="caution">
    <text evidence="15">The sequence shown here is derived from an EMBL/GenBank/DDBJ whole genome shotgun (WGS) entry which is preliminary data.</text>
</comment>
<dbReference type="InterPro" id="IPR003594">
    <property type="entry name" value="HATPase_dom"/>
</dbReference>
<evidence type="ECO:0000256" key="4">
    <source>
        <dbReference type="ARBA" id="ARBA00010708"/>
    </source>
</evidence>
<dbReference type="InterPro" id="IPR013760">
    <property type="entry name" value="Topo_IIA-like_dom_sf"/>
</dbReference>
<evidence type="ECO:0000256" key="3">
    <source>
        <dbReference type="ARBA" id="ARBA00004474"/>
    </source>
</evidence>
<dbReference type="GO" id="GO:0005524">
    <property type="term" value="F:ATP binding"/>
    <property type="evidence" value="ECO:0007669"/>
    <property type="project" value="UniProtKB-UniRule"/>
</dbReference>
<feature type="domain" description="Toprim" evidence="14">
    <location>
        <begin position="451"/>
        <end position="563"/>
    </location>
</feature>
<keyword evidence="8" id="KW-0460">Magnesium</keyword>
<dbReference type="SMART" id="SM00387">
    <property type="entry name" value="HATPase_c"/>
    <property type="match status" value="1"/>
</dbReference>
<dbReference type="InterPro" id="IPR014721">
    <property type="entry name" value="Ribsml_uS5_D2-typ_fold_subgr"/>
</dbReference>
<dbReference type="InterPro" id="IPR001241">
    <property type="entry name" value="Topo_IIA"/>
</dbReference>
<dbReference type="InterPro" id="IPR036890">
    <property type="entry name" value="HATPase_C_sf"/>
</dbReference>
<dbReference type="PRINTS" id="PR01159">
    <property type="entry name" value="DNAGYRASEB"/>
</dbReference>
<comment type="catalytic activity">
    <reaction evidence="1 12">
        <text>ATP-dependent breakage, passage and rejoining of double-stranded DNA.</text>
        <dbReference type="EC" id="5.6.2.2"/>
    </reaction>
</comment>
<dbReference type="Gene3D" id="3.40.50.670">
    <property type="match status" value="1"/>
</dbReference>
<dbReference type="InterPro" id="IPR013506">
    <property type="entry name" value="Topo_IIA_bsu_dom2"/>
</dbReference>
<keyword evidence="5" id="KW-0479">Metal-binding</keyword>
<organism evidence="15 16">
    <name type="scientific">Chrysophaeum taylorii</name>
    <dbReference type="NCBI Taxonomy" id="2483200"/>
    <lineage>
        <taxon>Eukaryota</taxon>
        <taxon>Sar</taxon>
        <taxon>Stramenopiles</taxon>
        <taxon>Ochrophyta</taxon>
        <taxon>Pelagophyceae</taxon>
        <taxon>Pelagomonadales</taxon>
        <taxon>Pelagomonadaceae</taxon>
        <taxon>Chrysophaeum</taxon>
    </lineage>
</organism>
<dbReference type="Gene3D" id="3.30.565.10">
    <property type="entry name" value="Histidine kinase-like ATPase, C-terminal domain"/>
    <property type="match status" value="1"/>
</dbReference>
<dbReference type="FunFam" id="3.40.50.670:FF:000001">
    <property type="entry name" value="DNA topoisomerase 2"/>
    <property type="match status" value="1"/>
</dbReference>
<dbReference type="Proteomes" id="UP001230188">
    <property type="component" value="Unassembled WGS sequence"/>
</dbReference>
<proteinExistence type="inferred from homology"/>
<dbReference type="SUPFAM" id="SSF55874">
    <property type="entry name" value="ATPase domain of HSP90 chaperone/DNA topoisomerase II/histidine kinase"/>
    <property type="match status" value="1"/>
</dbReference>
<keyword evidence="9 12" id="KW-0799">Topoisomerase</keyword>
<dbReference type="InterPro" id="IPR006171">
    <property type="entry name" value="TOPRIM_dom"/>
</dbReference>
<keyword evidence="10 12" id="KW-0238">DNA-binding</keyword>
<evidence type="ECO:0000256" key="8">
    <source>
        <dbReference type="ARBA" id="ARBA00022842"/>
    </source>
</evidence>
<dbReference type="GO" id="GO:0046872">
    <property type="term" value="F:metal ion binding"/>
    <property type="evidence" value="ECO:0007669"/>
    <property type="project" value="UniProtKB-KW"/>
</dbReference>
<keyword evidence="11 12" id="KW-0413">Isomerase</keyword>
<dbReference type="FunFam" id="3.30.565.10:FF:000002">
    <property type="entry name" value="DNA gyrase subunit B"/>
    <property type="match status" value="1"/>
</dbReference>
<dbReference type="SUPFAM" id="SSF54211">
    <property type="entry name" value="Ribosomal protein S5 domain 2-like"/>
    <property type="match status" value="1"/>
</dbReference>
<dbReference type="NCBIfam" id="NF004189">
    <property type="entry name" value="PRK05644.1"/>
    <property type="match status" value="1"/>
</dbReference>
<dbReference type="InterPro" id="IPR018522">
    <property type="entry name" value="TopoIIA_CS"/>
</dbReference>
<evidence type="ECO:0000256" key="11">
    <source>
        <dbReference type="ARBA" id="ARBA00023235"/>
    </source>
</evidence>
<dbReference type="EMBL" id="JAQMWT010000390">
    <property type="protein sequence ID" value="KAJ8602128.1"/>
    <property type="molecule type" value="Genomic_DNA"/>
</dbReference>
<name>A0AAD7XJX3_9STRA</name>
<evidence type="ECO:0000256" key="10">
    <source>
        <dbReference type="ARBA" id="ARBA00023125"/>
    </source>
</evidence>
<comment type="cofactor">
    <cofactor evidence="2">
        <name>Mg(2+)</name>
        <dbReference type="ChEBI" id="CHEBI:18420"/>
    </cofactor>
</comment>
<dbReference type="SUPFAM" id="SSF56719">
    <property type="entry name" value="Type II DNA topoisomerase"/>
    <property type="match status" value="1"/>
</dbReference>
<dbReference type="PROSITE" id="PS00177">
    <property type="entry name" value="TOPOISOMERASE_II"/>
    <property type="match status" value="1"/>
</dbReference>
<evidence type="ECO:0000259" key="14">
    <source>
        <dbReference type="PROSITE" id="PS50880"/>
    </source>
</evidence>
<comment type="similarity">
    <text evidence="12">Belongs to the type II topoisomerase family.</text>
</comment>
<evidence type="ECO:0000256" key="7">
    <source>
        <dbReference type="ARBA" id="ARBA00022840"/>
    </source>
</evidence>
<dbReference type="InterPro" id="IPR000565">
    <property type="entry name" value="Topo_IIA_B"/>
</dbReference>
<comment type="function">
    <text evidence="12">Control of topological states of DNA by transient breakage and subsequent rejoining of DNA strands. Topoisomerase II makes double-strand breaks.</text>
</comment>
<evidence type="ECO:0000313" key="16">
    <source>
        <dbReference type="Proteomes" id="UP001230188"/>
    </source>
</evidence>
<comment type="subunit">
    <text evidence="12">Homodimer.</text>
</comment>
<dbReference type="PROSITE" id="PS50880">
    <property type="entry name" value="TOPRIM"/>
    <property type="match status" value="1"/>
</dbReference>
<dbReference type="PANTHER" id="PTHR45866">
    <property type="entry name" value="DNA GYRASE/TOPOISOMERASE SUBUNIT B"/>
    <property type="match status" value="1"/>
</dbReference>
<dbReference type="CDD" id="cd00822">
    <property type="entry name" value="TopoII_Trans_DNA_gyrase"/>
    <property type="match status" value="1"/>
</dbReference>
<protein>
    <recommendedName>
        <fullName evidence="12">DNA topoisomerase 2</fullName>
        <ecNumber evidence="12">5.6.2.2</ecNumber>
    </recommendedName>
</protein>
<evidence type="ECO:0000256" key="6">
    <source>
        <dbReference type="ARBA" id="ARBA00022741"/>
    </source>
</evidence>
<feature type="signal peptide" evidence="13">
    <location>
        <begin position="1"/>
        <end position="15"/>
    </location>
</feature>
<dbReference type="Pfam" id="PF02518">
    <property type="entry name" value="HATPase_c"/>
    <property type="match status" value="1"/>
</dbReference>
<keyword evidence="16" id="KW-1185">Reference proteome</keyword>
<evidence type="ECO:0000256" key="12">
    <source>
        <dbReference type="RuleBase" id="RU362094"/>
    </source>
</evidence>
<gene>
    <name evidence="15" type="ORF">CTAYLR_001638</name>
</gene>
<dbReference type="InterPro" id="IPR020568">
    <property type="entry name" value="Ribosomal_Su5_D2-typ_SF"/>
</dbReference>
<dbReference type="Pfam" id="PF00986">
    <property type="entry name" value="DNA_gyraseB_C"/>
    <property type="match status" value="1"/>
</dbReference>
<accession>A0AAD7XJX3</accession>
<dbReference type="PRINTS" id="PR00418">
    <property type="entry name" value="TPI2FAMILY"/>
</dbReference>
<evidence type="ECO:0000256" key="5">
    <source>
        <dbReference type="ARBA" id="ARBA00022723"/>
    </source>
</evidence>
<dbReference type="GO" id="GO:0003918">
    <property type="term" value="F:DNA topoisomerase type II (double strand cut, ATP-hydrolyzing) activity"/>
    <property type="evidence" value="ECO:0007669"/>
    <property type="project" value="UniProtKB-UniRule"/>
</dbReference>
<keyword evidence="13" id="KW-0732">Signal</keyword>
<sequence length="661" mass="70637">MALILLRLGLSRALSATTKTTTTTATAAAYGAGQITVLEGLEAVRKRPGMYIGSTGPRGLHHLIFEILDNAMDEVMGGHASKVDVTLHGNGSCSVSDDGRGIPCDTHPQTGKSALETVLCVLHAGGKFGGSNSGYRVSGGLHGVGLSVVNALSRDMEVEVMRDAERFRMRFAAGNPASSLEKCGDFSSEEGGGGTRVTFSPDPLIFESTEFDAEVVAARLEELAYLNAGATLVLSDERSGGQSRGRREFRHDGGISEFADSLCAGKSLLHPAFEGFVATGSRNDVDVSCALRWSADQFTDVVVSFANGIRTADGGTHVEGLRATLTRGINSAAKKAGKLQTNIPGEYVREGLTAVLVVRVPEPEFEGQTKSRLGSPGVRPIVDAVVGEAVSKLFEWQPKALAAVLDKAQAAQRAAAAAKSARDLVRRKTLLASTVLPGKLADCSSKSSSDAEIFIVEGDSAAGSAKQGRDRATQAILPLRGKILNVEKCATDKIYKNAELQALMAALGLGVKGEDYKLRYDRIVIMTDADVDGAHIRALILTFFYRYQRDLVHDGHVYIACPPLYKIGKNVYSWSDEDLAAQLEKTPNAPVQRFKGLGEMMPAQLWETTMDPARRKLQRVDVQDAAQADRIISLLMGDSAAERKSYITAKSTNFALTDIDV</sequence>
<evidence type="ECO:0000256" key="13">
    <source>
        <dbReference type="SAM" id="SignalP"/>
    </source>
</evidence>
<evidence type="ECO:0000313" key="15">
    <source>
        <dbReference type="EMBL" id="KAJ8602128.1"/>
    </source>
</evidence>
<reference evidence="15" key="1">
    <citation type="submission" date="2023-01" db="EMBL/GenBank/DDBJ databases">
        <title>Metagenome sequencing of chrysophaentin producing Chrysophaeum taylorii.</title>
        <authorList>
            <person name="Davison J."/>
            <person name="Bewley C."/>
        </authorList>
    </citation>
    <scope>NUCLEOTIDE SEQUENCE</scope>
    <source>
        <strain evidence="15">NIES-1699</strain>
    </source>
</reference>
<dbReference type="AlphaFoldDB" id="A0AAD7XJX3"/>
<dbReference type="Gene3D" id="3.30.230.10">
    <property type="match status" value="1"/>
</dbReference>
<dbReference type="GO" id="GO:0003677">
    <property type="term" value="F:DNA binding"/>
    <property type="evidence" value="ECO:0007669"/>
    <property type="project" value="UniProtKB-UniRule"/>
</dbReference>
<comment type="similarity">
    <text evidence="4">Belongs to the type II topoisomerase GyrB family.</text>
</comment>
<evidence type="ECO:0000256" key="1">
    <source>
        <dbReference type="ARBA" id="ARBA00000185"/>
    </source>
</evidence>
<dbReference type="InterPro" id="IPR002288">
    <property type="entry name" value="DNA_gyrase_B_C"/>
</dbReference>
<feature type="chain" id="PRO_5041947875" description="DNA topoisomerase 2" evidence="13">
    <location>
        <begin position="16"/>
        <end position="661"/>
    </location>
</feature>
<dbReference type="CDD" id="cd16928">
    <property type="entry name" value="HATPase_GyrB-like"/>
    <property type="match status" value="1"/>
</dbReference>
<evidence type="ECO:0000256" key="9">
    <source>
        <dbReference type="ARBA" id="ARBA00023029"/>
    </source>
</evidence>